<evidence type="ECO:0008006" key="4">
    <source>
        <dbReference type="Google" id="ProtNLM"/>
    </source>
</evidence>
<dbReference type="RefSeq" id="WP_377426431.1">
    <property type="nucleotide sequence ID" value="NZ_JBHSPR010000023.1"/>
</dbReference>
<sequence>MHRCGRVELAHGELARLRRENHQLREDVDILERATAFFAKDTR</sequence>
<dbReference type="EMBL" id="JBHSPR010000023">
    <property type="protein sequence ID" value="MFC6019917.1"/>
    <property type="molecule type" value="Genomic_DNA"/>
</dbReference>
<protein>
    <recommendedName>
        <fullName evidence="4">Transposase</fullName>
    </recommendedName>
</protein>
<dbReference type="Proteomes" id="UP001596203">
    <property type="component" value="Unassembled WGS sequence"/>
</dbReference>
<keyword evidence="3" id="KW-1185">Reference proteome</keyword>
<gene>
    <name evidence="2" type="ORF">ACFP2T_27430</name>
</gene>
<evidence type="ECO:0000313" key="3">
    <source>
        <dbReference type="Proteomes" id="UP001596203"/>
    </source>
</evidence>
<evidence type="ECO:0000313" key="2">
    <source>
        <dbReference type="EMBL" id="MFC6019917.1"/>
    </source>
</evidence>
<comment type="caution">
    <text evidence="2">The sequence shown here is derived from an EMBL/GenBank/DDBJ whole genome shotgun (WGS) entry which is preliminary data.</text>
</comment>
<evidence type="ECO:0000256" key="1">
    <source>
        <dbReference type="SAM" id="Coils"/>
    </source>
</evidence>
<feature type="coiled-coil region" evidence="1">
    <location>
        <begin position="7"/>
        <end position="34"/>
    </location>
</feature>
<reference evidence="3" key="1">
    <citation type="journal article" date="2019" name="Int. J. Syst. Evol. Microbiol.">
        <title>The Global Catalogue of Microorganisms (GCM) 10K type strain sequencing project: providing services to taxonomists for standard genome sequencing and annotation.</title>
        <authorList>
            <consortium name="The Broad Institute Genomics Platform"/>
            <consortium name="The Broad Institute Genome Sequencing Center for Infectious Disease"/>
            <person name="Wu L."/>
            <person name="Ma J."/>
        </authorList>
    </citation>
    <scope>NUCLEOTIDE SEQUENCE [LARGE SCALE GENOMIC DNA]</scope>
    <source>
        <strain evidence="3">ZS-35-S2</strain>
    </source>
</reference>
<organism evidence="2 3">
    <name type="scientific">Plantactinospora solaniradicis</name>
    <dbReference type="NCBI Taxonomy" id="1723736"/>
    <lineage>
        <taxon>Bacteria</taxon>
        <taxon>Bacillati</taxon>
        <taxon>Actinomycetota</taxon>
        <taxon>Actinomycetes</taxon>
        <taxon>Micromonosporales</taxon>
        <taxon>Micromonosporaceae</taxon>
        <taxon>Plantactinospora</taxon>
    </lineage>
</organism>
<proteinExistence type="predicted"/>
<keyword evidence="1" id="KW-0175">Coiled coil</keyword>
<accession>A0ABW1KFN9</accession>
<name>A0ABW1KFN9_9ACTN</name>